<gene>
    <name evidence="2" type="ORF">KLDO_g985</name>
</gene>
<dbReference type="EMBL" id="CCBQ010000017">
    <property type="protein sequence ID" value="CDO92669.1"/>
    <property type="molecule type" value="Genomic_DNA"/>
</dbReference>
<sequence>MRICNELGSDTSLAWLFDTVEIKGSQAEEIETKYNNINSSYNYNDEYDHGNFKITVRIMSTELPNTEERLTERLDENIREAIPASFRFPPFNGALSKYFTVPQQTLTPTRTKRTDNAGSATGQDDSIRN</sequence>
<keyword evidence="3" id="KW-1185">Reference proteome</keyword>
<evidence type="ECO:0000313" key="2">
    <source>
        <dbReference type="EMBL" id="CDO92669.1"/>
    </source>
</evidence>
<organism evidence="2 3">
    <name type="scientific">Kluyveromyces dobzhanskii CBS 2104</name>
    <dbReference type="NCBI Taxonomy" id="1427455"/>
    <lineage>
        <taxon>Eukaryota</taxon>
        <taxon>Fungi</taxon>
        <taxon>Dikarya</taxon>
        <taxon>Ascomycota</taxon>
        <taxon>Saccharomycotina</taxon>
        <taxon>Saccharomycetes</taxon>
        <taxon>Saccharomycetales</taxon>
        <taxon>Saccharomycetaceae</taxon>
        <taxon>Kluyveromyces</taxon>
    </lineage>
</organism>
<evidence type="ECO:0000313" key="3">
    <source>
        <dbReference type="Proteomes" id="UP000031516"/>
    </source>
</evidence>
<reference evidence="2 3" key="1">
    <citation type="submission" date="2014-03" db="EMBL/GenBank/DDBJ databases">
        <title>The genome of Kluyveromyces dobzhanskii.</title>
        <authorList>
            <person name="Nystedt B."/>
            <person name="Astrom S."/>
        </authorList>
    </citation>
    <scope>NUCLEOTIDE SEQUENCE [LARGE SCALE GENOMIC DNA]</scope>
    <source>
        <strain evidence="2 3">CBS 2104</strain>
    </source>
</reference>
<dbReference type="AlphaFoldDB" id="A0A0A8L1D3"/>
<feature type="region of interest" description="Disordered" evidence="1">
    <location>
        <begin position="102"/>
        <end position="129"/>
    </location>
</feature>
<protein>
    <submittedName>
        <fullName evidence="2">WGS project CCBQ000000000 data, contig 00172</fullName>
    </submittedName>
</protein>
<accession>A0A0A8L1D3</accession>
<feature type="compositionally biased region" description="Polar residues" evidence="1">
    <location>
        <begin position="116"/>
        <end position="129"/>
    </location>
</feature>
<evidence type="ECO:0000256" key="1">
    <source>
        <dbReference type="SAM" id="MobiDB-lite"/>
    </source>
</evidence>
<dbReference type="Proteomes" id="UP000031516">
    <property type="component" value="Unassembled WGS sequence"/>
</dbReference>
<comment type="caution">
    <text evidence="2">The sequence shown here is derived from an EMBL/GenBank/DDBJ whole genome shotgun (WGS) entry which is preliminary data.</text>
</comment>
<name>A0A0A8L1D3_9SACH</name>
<proteinExistence type="predicted"/>